<dbReference type="Proteomes" id="UP000184774">
    <property type="component" value="Unassembled WGS sequence"/>
</dbReference>
<accession>A0A1N6M9S7</accession>
<sequence length="122" mass="13384">MGIASDTYAGIVRQQYDDWYNRFYPKQKELLRNTQSGVLLNEQLSRVDDNAASSLAAAQQGEANKMARYGLSSTPDASQYTKSALASVSAKNSLRDYERERSMNALSGAAYGLKSQATSQSQ</sequence>
<organism evidence="1 2">
    <name type="scientific">Vibrio spartinae</name>
    <dbReference type="NCBI Taxonomy" id="1918945"/>
    <lineage>
        <taxon>Bacteria</taxon>
        <taxon>Pseudomonadati</taxon>
        <taxon>Pseudomonadota</taxon>
        <taxon>Gammaproteobacteria</taxon>
        <taxon>Vibrionales</taxon>
        <taxon>Vibrionaceae</taxon>
        <taxon>Vibrio</taxon>
    </lineage>
</organism>
<evidence type="ECO:0000313" key="1">
    <source>
        <dbReference type="EMBL" id="SIO96090.1"/>
    </source>
</evidence>
<gene>
    <name evidence="1" type="ORF">VSP9026_03850</name>
</gene>
<reference evidence="1 2" key="1">
    <citation type="submission" date="2016-12" db="EMBL/GenBank/DDBJ databases">
        <authorList>
            <person name="Song W.-J."/>
            <person name="Kurnit D.M."/>
        </authorList>
    </citation>
    <scope>NUCLEOTIDE SEQUENCE [LARGE SCALE GENOMIC DNA]</scope>
    <source>
        <strain evidence="1 2">CECT 9026</strain>
    </source>
</reference>
<dbReference type="RefSeq" id="WP_074374553.1">
    <property type="nucleotide sequence ID" value="NZ_AP024907.1"/>
</dbReference>
<protein>
    <submittedName>
        <fullName evidence="1">Uncharacterized protein</fullName>
    </submittedName>
</protein>
<dbReference type="AlphaFoldDB" id="A0A1N6M9S7"/>
<dbReference type="OrthoDB" id="6315040at2"/>
<dbReference type="EMBL" id="FSSB01000025">
    <property type="protein sequence ID" value="SIO96090.1"/>
    <property type="molecule type" value="Genomic_DNA"/>
</dbReference>
<name>A0A1N6M9S7_9VIBR</name>
<proteinExistence type="predicted"/>
<evidence type="ECO:0000313" key="2">
    <source>
        <dbReference type="Proteomes" id="UP000184774"/>
    </source>
</evidence>